<sequence length="344" mass="35387">MLSSGCSCVRTCVQGPPNGLYKKLNARRQTQFPHCILRNNSNMKFLIVLALAALSAARPQLVFLVPNTGAGGAPAFASFIFPEDEPAVVAAKKAHFAAVMSALGQGNAAAPAEGEAADAEAAAAEAEAAEAAEVEAAEAAEAEAGAAEAEAAEAAEVEAAEAEAAEAEAGAAEAEAAEAEAAEAEAAEAEAGAEAEAAEAEAGAEAEAVRLLFFSPISTLSLTPFTSSFLPYSSISSSCLFPLTLTLPSHHPLPPLPFPYSFHPFPPPYSSISHPPYSPCPSPPSPPTLPSPHPPYSPLLPLLPPLLFHPLILLILPDPPPPLPSSSCVRPTQELARCRRVSRP</sequence>
<feature type="compositionally biased region" description="Low complexity" evidence="1">
    <location>
        <begin position="114"/>
        <end position="126"/>
    </location>
</feature>
<feature type="region of interest" description="Disordered" evidence="1">
    <location>
        <begin position="114"/>
        <end position="201"/>
    </location>
</feature>
<feature type="compositionally biased region" description="Acidic residues" evidence="1">
    <location>
        <begin position="150"/>
        <end position="166"/>
    </location>
</feature>
<feature type="compositionally biased region" description="Acidic residues" evidence="1">
    <location>
        <begin position="175"/>
        <end position="201"/>
    </location>
</feature>
<feature type="compositionally biased region" description="Acidic residues" evidence="1">
    <location>
        <begin position="127"/>
        <end position="141"/>
    </location>
</feature>
<gene>
    <name evidence="2" type="ORF">C7M84_011848</name>
</gene>
<comment type="caution">
    <text evidence="2">The sequence shown here is derived from an EMBL/GenBank/DDBJ whole genome shotgun (WGS) entry which is preliminary data.</text>
</comment>
<organism evidence="2 3">
    <name type="scientific">Penaeus vannamei</name>
    <name type="common">Whiteleg shrimp</name>
    <name type="synonym">Litopenaeus vannamei</name>
    <dbReference type="NCBI Taxonomy" id="6689"/>
    <lineage>
        <taxon>Eukaryota</taxon>
        <taxon>Metazoa</taxon>
        <taxon>Ecdysozoa</taxon>
        <taxon>Arthropoda</taxon>
        <taxon>Crustacea</taxon>
        <taxon>Multicrustacea</taxon>
        <taxon>Malacostraca</taxon>
        <taxon>Eumalacostraca</taxon>
        <taxon>Eucarida</taxon>
        <taxon>Decapoda</taxon>
        <taxon>Dendrobranchiata</taxon>
        <taxon>Penaeoidea</taxon>
        <taxon>Penaeidae</taxon>
        <taxon>Penaeus</taxon>
    </lineage>
</organism>
<dbReference type="AlphaFoldDB" id="A0A423T0B5"/>
<proteinExistence type="predicted"/>
<reference evidence="2 3" key="2">
    <citation type="submission" date="2019-01" db="EMBL/GenBank/DDBJ databases">
        <title>The decoding of complex shrimp genome reveals the adaptation for benthos swimmer, frequently molting mechanism and breeding impact on genome.</title>
        <authorList>
            <person name="Sun Y."/>
            <person name="Gao Y."/>
            <person name="Yu Y."/>
        </authorList>
    </citation>
    <scope>NUCLEOTIDE SEQUENCE [LARGE SCALE GENOMIC DNA]</scope>
    <source>
        <tissue evidence="2">Muscle</tissue>
    </source>
</reference>
<reference evidence="2 3" key="1">
    <citation type="submission" date="2018-04" db="EMBL/GenBank/DDBJ databases">
        <authorList>
            <person name="Zhang X."/>
            <person name="Yuan J."/>
            <person name="Li F."/>
            <person name="Xiang J."/>
        </authorList>
    </citation>
    <scope>NUCLEOTIDE SEQUENCE [LARGE SCALE GENOMIC DNA]</scope>
    <source>
        <tissue evidence="2">Muscle</tissue>
    </source>
</reference>
<protein>
    <submittedName>
        <fullName evidence="2">Uncharacterized protein</fullName>
    </submittedName>
</protein>
<dbReference type="Proteomes" id="UP000283509">
    <property type="component" value="Unassembled WGS sequence"/>
</dbReference>
<evidence type="ECO:0000313" key="3">
    <source>
        <dbReference type="Proteomes" id="UP000283509"/>
    </source>
</evidence>
<evidence type="ECO:0000313" key="2">
    <source>
        <dbReference type="EMBL" id="ROT69924.1"/>
    </source>
</evidence>
<keyword evidence="3" id="KW-1185">Reference proteome</keyword>
<dbReference type="EMBL" id="QCYY01002499">
    <property type="protein sequence ID" value="ROT69924.1"/>
    <property type="molecule type" value="Genomic_DNA"/>
</dbReference>
<accession>A0A423T0B5</accession>
<name>A0A423T0B5_PENVA</name>
<evidence type="ECO:0000256" key="1">
    <source>
        <dbReference type="SAM" id="MobiDB-lite"/>
    </source>
</evidence>